<protein>
    <submittedName>
        <fullName evidence="2">Uncharacterized protein</fullName>
    </submittedName>
</protein>
<name>A0AAE1AZC6_9GAST</name>
<dbReference type="EMBL" id="JAWDGP010000881">
    <property type="protein sequence ID" value="KAK3796444.1"/>
    <property type="molecule type" value="Genomic_DNA"/>
</dbReference>
<accession>A0AAE1AZC6</accession>
<feature type="coiled-coil region" evidence="1">
    <location>
        <begin position="28"/>
        <end position="92"/>
    </location>
</feature>
<evidence type="ECO:0000256" key="1">
    <source>
        <dbReference type="SAM" id="Coils"/>
    </source>
</evidence>
<dbReference type="InterPro" id="IPR053325">
    <property type="entry name" value="H3-Acetyl_Activator"/>
</dbReference>
<proteinExistence type="predicted"/>
<evidence type="ECO:0000313" key="2">
    <source>
        <dbReference type="EMBL" id="KAK3796444.1"/>
    </source>
</evidence>
<keyword evidence="1" id="KW-0175">Coiled coil</keyword>
<evidence type="ECO:0000313" key="3">
    <source>
        <dbReference type="Proteomes" id="UP001283361"/>
    </source>
</evidence>
<keyword evidence="3" id="KW-1185">Reference proteome</keyword>
<dbReference type="AlphaFoldDB" id="A0AAE1AZC6"/>
<organism evidence="2 3">
    <name type="scientific">Elysia crispata</name>
    <name type="common">lettuce slug</name>
    <dbReference type="NCBI Taxonomy" id="231223"/>
    <lineage>
        <taxon>Eukaryota</taxon>
        <taxon>Metazoa</taxon>
        <taxon>Spiralia</taxon>
        <taxon>Lophotrochozoa</taxon>
        <taxon>Mollusca</taxon>
        <taxon>Gastropoda</taxon>
        <taxon>Heterobranchia</taxon>
        <taxon>Euthyneura</taxon>
        <taxon>Panpulmonata</taxon>
        <taxon>Sacoglossa</taxon>
        <taxon>Placobranchoidea</taxon>
        <taxon>Plakobranchidae</taxon>
        <taxon>Elysia</taxon>
    </lineage>
</organism>
<sequence length="120" mass="14058">MHNWKSQQPDQARYISFSEKRLKETISAADMKKAMDQLTEQFMEARELIEDARESMETVYFSEDMAEAQEAVQATLDQYQKLLDQLSENQRQDVLRTIGLRMEELKAQEQALKDAVLESH</sequence>
<comment type="caution">
    <text evidence="2">The sequence shown here is derived from an EMBL/GenBank/DDBJ whole genome shotgun (WGS) entry which is preliminary data.</text>
</comment>
<dbReference type="PANTHER" id="PTHR35706:SF1">
    <property type="entry name" value="EMBRYOGENESIS-LIKE PROTEIN"/>
    <property type="match status" value="1"/>
</dbReference>
<dbReference type="PANTHER" id="PTHR35706">
    <property type="entry name" value="F14O23.11 PROTEIN"/>
    <property type="match status" value="1"/>
</dbReference>
<reference evidence="2" key="1">
    <citation type="journal article" date="2023" name="G3 (Bethesda)">
        <title>A reference genome for the long-term kleptoplast-retaining sea slug Elysia crispata morphotype clarki.</title>
        <authorList>
            <person name="Eastman K.E."/>
            <person name="Pendleton A.L."/>
            <person name="Shaikh M.A."/>
            <person name="Suttiyut T."/>
            <person name="Ogas R."/>
            <person name="Tomko P."/>
            <person name="Gavelis G."/>
            <person name="Widhalm J.R."/>
            <person name="Wisecaver J.H."/>
        </authorList>
    </citation>
    <scope>NUCLEOTIDE SEQUENCE</scope>
    <source>
        <strain evidence="2">ECLA1</strain>
    </source>
</reference>
<gene>
    <name evidence="2" type="ORF">RRG08_009222</name>
</gene>
<dbReference type="Proteomes" id="UP001283361">
    <property type="component" value="Unassembled WGS sequence"/>
</dbReference>